<sequence length="379" mass="41750">MMLTSPQSNTSTRGLGAALSIRNLTKRYGQNPPAVDNVSLEITAGEFVTFLGPSGSGKTTTLSMVAGFTDVTSGSIMLGGQPIEELPPHRRNIGMVFQSYSLFPHMTVFDNVAFPLRRRGVGKAEIRVRVSRVLDLIQLSDKAGRYPTALSGGQQQRVALARAIVFEPTLLLMDEPLSALDKKLREQMQLEIRRLHKELNITFIFVTHDQEEALVMSDRIAVFQDGKLAQVGTATDLYERPQSLFVANFLGDSNILRGSAHADGDDHILVTSFGQFRAPRERNIDRIKDAAISVRPERMRVLPMSQACDDANRVTARVSQIIYVGSSRKVEVTLPDGSLMQVREQPRDQIDVKEGAEVAVCWPSTASNLLPVEYGGRGD</sequence>
<reference evidence="10 11" key="1">
    <citation type="submission" date="2019-08" db="EMBL/GenBank/DDBJ databases">
        <authorList>
            <person name="Peeters C."/>
        </authorList>
    </citation>
    <scope>NUCLEOTIDE SEQUENCE [LARGE SCALE GENOMIC DNA]</scope>
    <source>
        <strain evidence="10 11">LMG 30175</strain>
    </source>
</reference>
<comment type="catalytic activity">
    <reaction evidence="8">
        <text>ATP + H2O + polyamine-[polyamine-binding protein]Side 1 = ADP + phosphate + polyamineSide 2 + [polyamine-binding protein]Side 1.</text>
        <dbReference type="EC" id="7.6.2.11"/>
    </reaction>
</comment>
<evidence type="ECO:0000313" key="11">
    <source>
        <dbReference type="Proteomes" id="UP000414233"/>
    </source>
</evidence>
<dbReference type="NCBIfam" id="TIGR01187">
    <property type="entry name" value="potA"/>
    <property type="match status" value="1"/>
</dbReference>
<evidence type="ECO:0000256" key="4">
    <source>
        <dbReference type="ARBA" id="ARBA00022741"/>
    </source>
</evidence>
<gene>
    <name evidence="8" type="primary">potA</name>
    <name evidence="10" type="ORF">PTE30175_02191</name>
</gene>
<dbReference type="EC" id="7.6.2.11" evidence="8"/>
<dbReference type="InterPro" id="IPR027417">
    <property type="entry name" value="P-loop_NTPase"/>
</dbReference>
<evidence type="ECO:0000256" key="7">
    <source>
        <dbReference type="ARBA" id="ARBA00023136"/>
    </source>
</evidence>
<evidence type="ECO:0000256" key="5">
    <source>
        <dbReference type="ARBA" id="ARBA00022840"/>
    </source>
</evidence>
<accession>A0A5E4UVI8</accession>
<dbReference type="GO" id="GO:0043190">
    <property type="term" value="C:ATP-binding cassette (ABC) transporter complex"/>
    <property type="evidence" value="ECO:0007669"/>
    <property type="project" value="InterPro"/>
</dbReference>
<dbReference type="Pfam" id="PF08402">
    <property type="entry name" value="TOBE_2"/>
    <property type="match status" value="1"/>
</dbReference>
<keyword evidence="4 8" id="KW-0547">Nucleotide-binding</keyword>
<dbReference type="GO" id="GO:0015417">
    <property type="term" value="F:ABC-type polyamine transporter activity"/>
    <property type="evidence" value="ECO:0007669"/>
    <property type="project" value="UniProtKB-EC"/>
</dbReference>
<name>A0A5E4UVI8_9BURK</name>
<evidence type="ECO:0000259" key="9">
    <source>
        <dbReference type="PROSITE" id="PS50893"/>
    </source>
</evidence>
<dbReference type="PANTHER" id="PTHR42781">
    <property type="entry name" value="SPERMIDINE/PUTRESCINE IMPORT ATP-BINDING PROTEIN POTA"/>
    <property type="match status" value="1"/>
</dbReference>
<dbReference type="PROSITE" id="PS00211">
    <property type="entry name" value="ABC_TRANSPORTER_1"/>
    <property type="match status" value="1"/>
</dbReference>
<keyword evidence="2 8" id="KW-1003">Cell membrane</keyword>
<dbReference type="InterPro" id="IPR005893">
    <property type="entry name" value="PotA-like"/>
</dbReference>
<evidence type="ECO:0000256" key="2">
    <source>
        <dbReference type="ARBA" id="ARBA00022475"/>
    </source>
</evidence>
<evidence type="ECO:0000256" key="1">
    <source>
        <dbReference type="ARBA" id="ARBA00022448"/>
    </source>
</evidence>
<evidence type="ECO:0000256" key="3">
    <source>
        <dbReference type="ARBA" id="ARBA00022519"/>
    </source>
</evidence>
<keyword evidence="6 8" id="KW-1278">Translocase</keyword>
<dbReference type="SUPFAM" id="SSF50331">
    <property type="entry name" value="MOP-like"/>
    <property type="match status" value="1"/>
</dbReference>
<keyword evidence="1 8" id="KW-0813">Transport</keyword>
<evidence type="ECO:0000256" key="6">
    <source>
        <dbReference type="ARBA" id="ARBA00022967"/>
    </source>
</evidence>
<proteinExistence type="inferred from homology"/>
<dbReference type="Pfam" id="PF00005">
    <property type="entry name" value="ABC_tran"/>
    <property type="match status" value="1"/>
</dbReference>
<keyword evidence="5 8" id="KW-0067">ATP-binding</keyword>
<keyword evidence="11" id="KW-1185">Reference proteome</keyword>
<dbReference type="InterPro" id="IPR003439">
    <property type="entry name" value="ABC_transporter-like_ATP-bd"/>
</dbReference>
<dbReference type="Gene3D" id="2.40.50.100">
    <property type="match status" value="1"/>
</dbReference>
<dbReference type="SUPFAM" id="SSF52540">
    <property type="entry name" value="P-loop containing nucleoside triphosphate hydrolases"/>
    <property type="match status" value="1"/>
</dbReference>
<organism evidence="10 11">
    <name type="scientific">Pandoraea terrae</name>
    <dbReference type="NCBI Taxonomy" id="1537710"/>
    <lineage>
        <taxon>Bacteria</taxon>
        <taxon>Pseudomonadati</taxon>
        <taxon>Pseudomonadota</taxon>
        <taxon>Betaproteobacteria</taxon>
        <taxon>Burkholderiales</taxon>
        <taxon>Burkholderiaceae</taxon>
        <taxon>Pandoraea</taxon>
    </lineage>
</organism>
<comment type="subunit">
    <text evidence="8">The complex is composed of two ATP-binding proteins (PotA), two transmembrane proteins (PotB and PotC) and a solute-binding protein (PotD).</text>
</comment>
<dbReference type="EMBL" id="CABPRZ010000007">
    <property type="protein sequence ID" value="VVE03573.1"/>
    <property type="molecule type" value="Genomic_DNA"/>
</dbReference>
<keyword evidence="3" id="KW-0997">Cell inner membrane</keyword>
<evidence type="ECO:0000256" key="8">
    <source>
        <dbReference type="RuleBase" id="RU364083"/>
    </source>
</evidence>
<protein>
    <recommendedName>
        <fullName evidence="8">Spermidine/putrescine import ATP-binding protein PotA</fullName>
        <ecNumber evidence="8">7.6.2.11</ecNumber>
    </recommendedName>
</protein>
<dbReference type="InterPro" id="IPR050093">
    <property type="entry name" value="ABC_SmlMolc_Importer"/>
</dbReference>
<dbReference type="RefSeq" id="WP_150697078.1">
    <property type="nucleotide sequence ID" value="NZ_CABPRZ010000007.1"/>
</dbReference>
<comment type="function">
    <text evidence="8">Part of the ABC transporter complex PotABCD involved in spermidine/putrescine import. Responsible for energy coupling to the transport system.</text>
</comment>
<feature type="domain" description="ABC transporter" evidence="9">
    <location>
        <begin position="19"/>
        <end position="250"/>
    </location>
</feature>
<dbReference type="InterPro" id="IPR013611">
    <property type="entry name" value="Transp-assoc_OB_typ2"/>
</dbReference>
<dbReference type="AlphaFoldDB" id="A0A5E4UVI8"/>
<comment type="similarity">
    <text evidence="8">Belongs to the ABC transporter superfamily. Spermidine/putrescine importer (TC 3.A.1.11.1) family.</text>
</comment>
<dbReference type="PROSITE" id="PS50893">
    <property type="entry name" value="ABC_TRANSPORTER_2"/>
    <property type="match status" value="1"/>
</dbReference>
<dbReference type="GO" id="GO:0005524">
    <property type="term" value="F:ATP binding"/>
    <property type="evidence" value="ECO:0007669"/>
    <property type="project" value="UniProtKB-KW"/>
</dbReference>
<evidence type="ECO:0000313" key="10">
    <source>
        <dbReference type="EMBL" id="VVE03573.1"/>
    </source>
</evidence>
<dbReference type="SMART" id="SM00382">
    <property type="entry name" value="AAA"/>
    <property type="match status" value="1"/>
</dbReference>
<dbReference type="FunFam" id="3.40.50.300:FF:000042">
    <property type="entry name" value="Maltose/maltodextrin ABC transporter, ATP-binding protein"/>
    <property type="match status" value="1"/>
</dbReference>
<dbReference type="Proteomes" id="UP000414233">
    <property type="component" value="Unassembled WGS sequence"/>
</dbReference>
<dbReference type="InterPro" id="IPR003593">
    <property type="entry name" value="AAA+_ATPase"/>
</dbReference>
<dbReference type="GO" id="GO:0016887">
    <property type="term" value="F:ATP hydrolysis activity"/>
    <property type="evidence" value="ECO:0007669"/>
    <property type="project" value="InterPro"/>
</dbReference>
<dbReference type="InterPro" id="IPR008995">
    <property type="entry name" value="Mo/tungstate-bd_C_term_dom"/>
</dbReference>
<dbReference type="Gene3D" id="3.40.50.300">
    <property type="entry name" value="P-loop containing nucleotide triphosphate hydrolases"/>
    <property type="match status" value="1"/>
</dbReference>
<dbReference type="OrthoDB" id="5298774at2"/>
<dbReference type="InterPro" id="IPR017871">
    <property type="entry name" value="ABC_transporter-like_CS"/>
</dbReference>
<dbReference type="PANTHER" id="PTHR42781:SF4">
    <property type="entry name" value="SPERMIDINE_PUTRESCINE IMPORT ATP-BINDING PROTEIN POTA"/>
    <property type="match status" value="1"/>
</dbReference>
<keyword evidence="7 8" id="KW-0472">Membrane</keyword>